<keyword evidence="1" id="KW-0472">Membrane</keyword>
<evidence type="ECO:0000313" key="2">
    <source>
        <dbReference type="EMBL" id="KAK8882906.1"/>
    </source>
</evidence>
<evidence type="ECO:0008006" key="4">
    <source>
        <dbReference type="Google" id="ProtNLM"/>
    </source>
</evidence>
<accession>A0ABR2JWT8</accession>
<keyword evidence="1" id="KW-1133">Transmembrane helix</keyword>
<organism evidence="2 3">
    <name type="scientific">Tritrichomonas musculus</name>
    <dbReference type="NCBI Taxonomy" id="1915356"/>
    <lineage>
        <taxon>Eukaryota</taxon>
        <taxon>Metamonada</taxon>
        <taxon>Parabasalia</taxon>
        <taxon>Tritrichomonadida</taxon>
        <taxon>Tritrichomonadidae</taxon>
        <taxon>Tritrichomonas</taxon>
    </lineage>
</organism>
<feature type="transmembrane region" description="Helical" evidence="1">
    <location>
        <begin position="85"/>
        <end position="107"/>
    </location>
</feature>
<name>A0ABR2JWT8_9EUKA</name>
<reference evidence="2 3" key="1">
    <citation type="submission" date="2024-04" db="EMBL/GenBank/DDBJ databases">
        <title>Tritrichomonas musculus Genome.</title>
        <authorList>
            <person name="Alves-Ferreira E."/>
            <person name="Grigg M."/>
            <person name="Lorenzi H."/>
            <person name="Galac M."/>
        </authorList>
    </citation>
    <scope>NUCLEOTIDE SEQUENCE [LARGE SCALE GENOMIC DNA]</scope>
    <source>
        <strain evidence="2 3">EAF2021</strain>
    </source>
</reference>
<evidence type="ECO:0000313" key="3">
    <source>
        <dbReference type="Proteomes" id="UP001470230"/>
    </source>
</evidence>
<keyword evidence="3" id="KW-1185">Reference proteome</keyword>
<proteinExistence type="predicted"/>
<gene>
    <name evidence="2" type="ORF">M9Y10_045551</name>
</gene>
<dbReference type="Proteomes" id="UP001470230">
    <property type="component" value="Unassembled WGS sequence"/>
</dbReference>
<evidence type="ECO:0000256" key="1">
    <source>
        <dbReference type="SAM" id="Phobius"/>
    </source>
</evidence>
<sequence>MSSDDHQKLTEIIYNAIQNDDPKLLGKYVPEKIKSFMCLDLSGITNIPMLQEEPPLISIAIYFGAKNCAAFLIETGSELDATDNILIFYFFNRVFFYHFFLFMEFYFKF</sequence>
<dbReference type="EMBL" id="JAPFFF010000009">
    <property type="protein sequence ID" value="KAK8882906.1"/>
    <property type="molecule type" value="Genomic_DNA"/>
</dbReference>
<protein>
    <recommendedName>
        <fullName evidence="4">Ankyrin repeat protein</fullName>
    </recommendedName>
</protein>
<comment type="caution">
    <text evidence="2">The sequence shown here is derived from an EMBL/GenBank/DDBJ whole genome shotgun (WGS) entry which is preliminary data.</text>
</comment>
<keyword evidence="1" id="KW-0812">Transmembrane</keyword>